<evidence type="ECO:0000256" key="3">
    <source>
        <dbReference type="SAM" id="MobiDB-lite"/>
    </source>
</evidence>
<feature type="domain" description="HMG box" evidence="4">
    <location>
        <begin position="116"/>
        <end position="184"/>
    </location>
</feature>
<dbReference type="GeneID" id="20675114"/>
<keyword evidence="6" id="KW-1185">Reference proteome</keyword>
<dbReference type="InParanoid" id="W4KGJ4"/>
<dbReference type="Pfam" id="PF00505">
    <property type="entry name" value="HMG_box"/>
    <property type="match status" value="1"/>
</dbReference>
<dbReference type="GO" id="GO:0003677">
    <property type="term" value="F:DNA binding"/>
    <property type="evidence" value="ECO:0007669"/>
    <property type="project" value="UniProtKB-UniRule"/>
</dbReference>
<dbReference type="SUPFAM" id="SSF47095">
    <property type="entry name" value="HMG-box"/>
    <property type="match status" value="1"/>
</dbReference>
<dbReference type="HOGENOM" id="CLU_083981_0_0_1"/>
<feature type="compositionally biased region" description="Low complexity" evidence="3">
    <location>
        <begin position="207"/>
        <end position="216"/>
    </location>
</feature>
<dbReference type="Proteomes" id="UP000030671">
    <property type="component" value="Unassembled WGS sequence"/>
</dbReference>
<proteinExistence type="predicted"/>
<gene>
    <name evidence="5" type="ORF">HETIRDRAFT_439181</name>
</gene>
<feature type="region of interest" description="Disordered" evidence="3">
    <location>
        <begin position="79"/>
        <end position="122"/>
    </location>
</feature>
<dbReference type="PROSITE" id="PS50118">
    <property type="entry name" value="HMG_BOX_2"/>
    <property type="match status" value="1"/>
</dbReference>
<sequence length="267" mass="29070">MSNVPEGAHLEYQKTQLIGSLGAVAETMRNCAAIADQFSQMLAHGHVNFNGAAPLHMMPPGLNAAIADPKQFFALPSPAAATPAERKRKAEAQDPDEDSKKKKRGSVKKPKDPNAPKRPASSYIFFQNEIRSQLKSKHPNMTQHELLNHISKQWSEMTPPQRDVYEKKQAAAKARYEAEKKVYEARDAVTSPVVVAAVIPDTPSPIIPAAIVPSSDTSEDDASDDDDSSSETSEEDKPSPKKSKVPPVPAPKPVATPKEKKHKKTKA</sequence>
<dbReference type="RefSeq" id="XP_009544104.1">
    <property type="nucleotide sequence ID" value="XM_009545809.1"/>
</dbReference>
<dbReference type="AlphaFoldDB" id="W4KGJ4"/>
<evidence type="ECO:0000256" key="2">
    <source>
        <dbReference type="PROSITE-ProRule" id="PRU00267"/>
    </source>
</evidence>
<dbReference type="PANTHER" id="PTHR48112:SF22">
    <property type="entry name" value="MITOCHONDRIAL TRANSCRIPTION FACTOR A, ISOFORM B"/>
    <property type="match status" value="1"/>
</dbReference>
<dbReference type="Gene3D" id="1.10.30.10">
    <property type="entry name" value="High mobility group box domain"/>
    <property type="match status" value="1"/>
</dbReference>
<feature type="compositionally biased region" description="Acidic residues" evidence="3">
    <location>
        <begin position="217"/>
        <end position="234"/>
    </location>
</feature>
<evidence type="ECO:0000256" key="1">
    <source>
        <dbReference type="ARBA" id="ARBA00023125"/>
    </source>
</evidence>
<dbReference type="SMART" id="SM00398">
    <property type="entry name" value="HMG"/>
    <property type="match status" value="1"/>
</dbReference>
<reference evidence="5 6" key="1">
    <citation type="journal article" date="2012" name="New Phytol.">
        <title>Insight into trade-off between wood decay and parasitism from the genome of a fungal forest pathogen.</title>
        <authorList>
            <person name="Olson A."/>
            <person name="Aerts A."/>
            <person name="Asiegbu F."/>
            <person name="Belbahri L."/>
            <person name="Bouzid O."/>
            <person name="Broberg A."/>
            <person name="Canback B."/>
            <person name="Coutinho P.M."/>
            <person name="Cullen D."/>
            <person name="Dalman K."/>
            <person name="Deflorio G."/>
            <person name="van Diepen L.T."/>
            <person name="Dunand C."/>
            <person name="Duplessis S."/>
            <person name="Durling M."/>
            <person name="Gonthier P."/>
            <person name="Grimwood J."/>
            <person name="Fossdal C.G."/>
            <person name="Hansson D."/>
            <person name="Henrissat B."/>
            <person name="Hietala A."/>
            <person name="Himmelstrand K."/>
            <person name="Hoffmeister D."/>
            <person name="Hogberg N."/>
            <person name="James T.Y."/>
            <person name="Karlsson M."/>
            <person name="Kohler A."/>
            <person name="Kues U."/>
            <person name="Lee Y.H."/>
            <person name="Lin Y.C."/>
            <person name="Lind M."/>
            <person name="Lindquist E."/>
            <person name="Lombard V."/>
            <person name="Lucas S."/>
            <person name="Lunden K."/>
            <person name="Morin E."/>
            <person name="Murat C."/>
            <person name="Park J."/>
            <person name="Raffaello T."/>
            <person name="Rouze P."/>
            <person name="Salamov A."/>
            <person name="Schmutz J."/>
            <person name="Solheim H."/>
            <person name="Stahlberg J."/>
            <person name="Velez H."/>
            <person name="de Vries R.P."/>
            <person name="Wiebenga A."/>
            <person name="Woodward S."/>
            <person name="Yakovlev I."/>
            <person name="Garbelotto M."/>
            <person name="Martin F."/>
            <person name="Grigoriev I.V."/>
            <person name="Stenlid J."/>
        </authorList>
    </citation>
    <scope>NUCLEOTIDE SEQUENCE [LARGE SCALE GENOMIC DNA]</scope>
    <source>
        <strain evidence="5 6">TC 32-1</strain>
    </source>
</reference>
<accession>W4KGJ4</accession>
<name>W4KGJ4_HETIT</name>
<keyword evidence="1 2" id="KW-0238">DNA-binding</keyword>
<dbReference type="InterPro" id="IPR050342">
    <property type="entry name" value="HMGB"/>
</dbReference>
<dbReference type="eggNOG" id="KOG0381">
    <property type="taxonomic scope" value="Eukaryota"/>
</dbReference>
<feature type="DNA-binding region" description="HMG box" evidence="2">
    <location>
        <begin position="116"/>
        <end position="184"/>
    </location>
</feature>
<evidence type="ECO:0000259" key="4">
    <source>
        <dbReference type="PROSITE" id="PS50118"/>
    </source>
</evidence>
<organism evidence="5 6">
    <name type="scientific">Heterobasidion irregulare (strain TC 32-1)</name>
    <dbReference type="NCBI Taxonomy" id="747525"/>
    <lineage>
        <taxon>Eukaryota</taxon>
        <taxon>Fungi</taxon>
        <taxon>Dikarya</taxon>
        <taxon>Basidiomycota</taxon>
        <taxon>Agaricomycotina</taxon>
        <taxon>Agaricomycetes</taxon>
        <taxon>Russulales</taxon>
        <taxon>Bondarzewiaceae</taxon>
        <taxon>Heterobasidion</taxon>
        <taxon>Heterobasidion annosum species complex</taxon>
    </lineage>
</organism>
<dbReference type="STRING" id="747525.W4KGJ4"/>
<protein>
    <recommendedName>
        <fullName evidence="4">HMG box domain-containing protein</fullName>
    </recommendedName>
</protein>
<dbReference type="PANTHER" id="PTHR48112">
    <property type="entry name" value="HIGH MOBILITY GROUP PROTEIN DSP1"/>
    <property type="match status" value="1"/>
</dbReference>
<dbReference type="InterPro" id="IPR009071">
    <property type="entry name" value="HMG_box_dom"/>
</dbReference>
<dbReference type="OrthoDB" id="1919336at2759"/>
<keyword evidence="2" id="KW-0539">Nucleus</keyword>
<dbReference type="GO" id="GO:0005634">
    <property type="term" value="C:nucleus"/>
    <property type="evidence" value="ECO:0007669"/>
    <property type="project" value="UniProtKB-UniRule"/>
</dbReference>
<evidence type="ECO:0000313" key="6">
    <source>
        <dbReference type="Proteomes" id="UP000030671"/>
    </source>
</evidence>
<dbReference type="EMBL" id="KI925456">
    <property type="protein sequence ID" value="ETW84430.1"/>
    <property type="molecule type" value="Genomic_DNA"/>
</dbReference>
<dbReference type="KEGG" id="hir:HETIRDRAFT_439181"/>
<feature type="region of interest" description="Disordered" evidence="3">
    <location>
        <begin position="202"/>
        <end position="267"/>
    </location>
</feature>
<evidence type="ECO:0000313" key="5">
    <source>
        <dbReference type="EMBL" id="ETW84430.1"/>
    </source>
</evidence>
<dbReference type="InterPro" id="IPR036910">
    <property type="entry name" value="HMG_box_dom_sf"/>
</dbReference>